<dbReference type="GO" id="GO:0046872">
    <property type="term" value="F:metal ion binding"/>
    <property type="evidence" value="ECO:0007669"/>
    <property type="project" value="UniProtKB-KW"/>
</dbReference>
<evidence type="ECO:0000256" key="3">
    <source>
        <dbReference type="ARBA" id="ARBA00022723"/>
    </source>
</evidence>
<evidence type="ECO:0000313" key="9">
    <source>
        <dbReference type="Proteomes" id="UP000433493"/>
    </source>
</evidence>
<keyword evidence="3" id="KW-0479">Metal-binding</keyword>
<dbReference type="SUPFAM" id="SSF55811">
    <property type="entry name" value="Nudix"/>
    <property type="match status" value="1"/>
</dbReference>
<dbReference type="PROSITE" id="PS51462">
    <property type="entry name" value="NUDIX"/>
    <property type="match status" value="1"/>
</dbReference>
<comment type="cofactor">
    <cofactor evidence="2">
        <name>Mg(2+)</name>
        <dbReference type="ChEBI" id="CHEBI:18420"/>
    </cofactor>
</comment>
<reference evidence="8 9" key="1">
    <citation type="submission" date="2019-09" db="EMBL/GenBank/DDBJ databases">
        <title>Phylogeny of genus Pseudoclavibacter and closely related genus.</title>
        <authorList>
            <person name="Li Y."/>
        </authorList>
    </citation>
    <scope>NUCLEOTIDE SEQUENCE [LARGE SCALE GENOMIC DNA]</scope>
    <source>
        <strain evidence="8 9">KCTC 13959</strain>
    </source>
</reference>
<evidence type="ECO:0000259" key="7">
    <source>
        <dbReference type="PROSITE" id="PS51462"/>
    </source>
</evidence>
<name>A0A7J5BA35_9MICO</name>
<keyword evidence="5" id="KW-0460">Magnesium</keyword>
<dbReference type="AlphaFoldDB" id="A0A7J5BA35"/>
<evidence type="ECO:0000256" key="5">
    <source>
        <dbReference type="ARBA" id="ARBA00022842"/>
    </source>
</evidence>
<sequence>MFDMQSADRTGTRLAATAILLRDGEAGLETLMMKRPANGSFADAWVWPGGAVEQQDQEIGIAPNEAEGAAALAAAVRETWEETGLRPDPESFVAHAIWSPPQGVTPRYRTWFFMGPNPGGQTVPHEVEVVKLEWVNPAAMLEAHAREDIVLTPPTWVTLFQISASATAEEALERCAAEPFEHFETRVRDGGKLFCWFGDAAFEDVGGTGTGRHRLEAATRPWRYISEPGPRGSTRAS</sequence>
<keyword evidence="4 8" id="KW-0378">Hydrolase</keyword>
<protein>
    <submittedName>
        <fullName evidence="8">NUDIX hydrolase</fullName>
    </submittedName>
</protein>
<dbReference type="RefSeq" id="WP_158052485.1">
    <property type="nucleotide sequence ID" value="NZ_WBKB01000005.1"/>
</dbReference>
<evidence type="ECO:0000256" key="1">
    <source>
        <dbReference type="ARBA" id="ARBA00001936"/>
    </source>
</evidence>
<evidence type="ECO:0000313" key="8">
    <source>
        <dbReference type="EMBL" id="KAB1642683.1"/>
    </source>
</evidence>
<dbReference type="Gene3D" id="3.90.79.10">
    <property type="entry name" value="Nucleoside Triphosphate Pyrophosphohydrolase"/>
    <property type="match status" value="2"/>
</dbReference>
<accession>A0A7J5BA35</accession>
<dbReference type="GO" id="GO:0016818">
    <property type="term" value="F:hydrolase activity, acting on acid anhydrides, in phosphorus-containing anhydrides"/>
    <property type="evidence" value="ECO:0007669"/>
    <property type="project" value="InterPro"/>
</dbReference>
<gene>
    <name evidence="8" type="ORF">F8O05_09485</name>
</gene>
<dbReference type="InterPro" id="IPR000086">
    <property type="entry name" value="NUDIX_hydrolase_dom"/>
</dbReference>
<dbReference type="Proteomes" id="UP000433493">
    <property type="component" value="Unassembled WGS sequence"/>
</dbReference>
<dbReference type="InterPro" id="IPR015797">
    <property type="entry name" value="NUDIX_hydrolase-like_dom_sf"/>
</dbReference>
<dbReference type="EMBL" id="WBKB01000005">
    <property type="protein sequence ID" value="KAB1642683.1"/>
    <property type="molecule type" value="Genomic_DNA"/>
</dbReference>
<comment type="caution">
    <text evidence="8">The sequence shown here is derived from an EMBL/GenBank/DDBJ whole genome shotgun (WGS) entry which is preliminary data.</text>
</comment>
<proteinExistence type="predicted"/>
<dbReference type="InterPro" id="IPR039121">
    <property type="entry name" value="NUDT19"/>
</dbReference>
<dbReference type="PANTHER" id="PTHR12318">
    <property type="entry name" value="TESTOSTERONE-REGULATED PROTEIN RP2"/>
    <property type="match status" value="1"/>
</dbReference>
<organism evidence="8 9">
    <name type="scientific">Gulosibacter chungangensis</name>
    <dbReference type="NCBI Taxonomy" id="979746"/>
    <lineage>
        <taxon>Bacteria</taxon>
        <taxon>Bacillati</taxon>
        <taxon>Actinomycetota</taxon>
        <taxon>Actinomycetes</taxon>
        <taxon>Micrococcales</taxon>
        <taxon>Microbacteriaceae</taxon>
        <taxon>Gulosibacter</taxon>
    </lineage>
</organism>
<keyword evidence="9" id="KW-1185">Reference proteome</keyword>
<evidence type="ECO:0000256" key="4">
    <source>
        <dbReference type="ARBA" id="ARBA00022801"/>
    </source>
</evidence>
<dbReference type="OrthoDB" id="7183442at2"/>
<evidence type="ECO:0000256" key="2">
    <source>
        <dbReference type="ARBA" id="ARBA00001946"/>
    </source>
</evidence>
<dbReference type="CDD" id="cd18870">
    <property type="entry name" value="NUDIX_AcylCoAdiphos_Nudt19"/>
    <property type="match status" value="1"/>
</dbReference>
<keyword evidence="6" id="KW-0464">Manganese</keyword>
<feature type="domain" description="Nudix hydrolase" evidence="7">
    <location>
        <begin position="11"/>
        <end position="157"/>
    </location>
</feature>
<dbReference type="Pfam" id="PF00293">
    <property type="entry name" value="NUDIX"/>
    <property type="match status" value="1"/>
</dbReference>
<evidence type="ECO:0000256" key="6">
    <source>
        <dbReference type="ARBA" id="ARBA00023211"/>
    </source>
</evidence>
<dbReference type="PANTHER" id="PTHR12318:SF0">
    <property type="entry name" value="ACYL-COENZYME A DIPHOSPHATASE NUDT19"/>
    <property type="match status" value="1"/>
</dbReference>
<comment type="cofactor">
    <cofactor evidence="1">
        <name>Mn(2+)</name>
        <dbReference type="ChEBI" id="CHEBI:29035"/>
    </cofactor>
</comment>